<evidence type="ECO:0000313" key="5">
    <source>
        <dbReference type="EMBL" id="XFO72355.1"/>
    </source>
</evidence>
<dbReference type="EMBL" id="CP155571">
    <property type="protein sequence ID" value="XFO72355.1"/>
    <property type="molecule type" value="Genomic_DNA"/>
</dbReference>
<dbReference type="InterPro" id="IPR001608">
    <property type="entry name" value="Ala_racemase_N"/>
</dbReference>
<dbReference type="Pfam" id="PF01168">
    <property type="entry name" value="Ala_racemase_N"/>
    <property type="match status" value="1"/>
</dbReference>
<name>A0ABZ3J2R8_SPOA4</name>
<sequence length="358" mass="38789">MSPLLKIDLNRIRYNAAQVKQKCHKFGISVLGVTKGFSAIPQIVQALLDGGVDGLADARMENIIELRNQGFCQPITLLRIPRLSNVDNVVRYVDTSINSEVTVMEALGNAAEKKGLLHEIILMVDVGDLREGVLKEHVLDTAKEISHLKGIKFGGLGTNMGCFGGVLPSTENLGLLVELQHTIDRQLNIKLQVISGGGTSTLSLVEEGKVPVGINQLRIGEGILLGTDTTNHRTIPWLYADAFLLEAEVIELKSKPSVPIGDIGRDSFGNIPQFVDVGVRNRAILALGKQDVYVEGIEPLDKNIKILGASSDHLIIDVTDSQKQIRVGDDIAFRLSYSGLLSASQSRYINKAFIGGPI</sequence>
<reference evidence="5" key="1">
    <citation type="submission" date="2024-05" db="EMBL/GenBank/DDBJ databases">
        <title>Isolation and characterization of Sporomusa carbonis sp. nov., a carboxydotrophic hydrogenogen in the genus of Sporomusa isolated from a charcoal burning pile.</title>
        <authorList>
            <person name="Boeer T."/>
            <person name="Rosenbaum F."/>
            <person name="Eysell L."/>
            <person name="Mueller V."/>
            <person name="Daniel R."/>
            <person name="Poehlein A."/>
        </authorList>
    </citation>
    <scope>NUCLEOTIDE SEQUENCE [LARGE SCALE GENOMIC DNA]</scope>
    <source>
        <strain evidence="5">DSM 3132</strain>
    </source>
</reference>
<protein>
    <submittedName>
        <fullName evidence="5">Ornithine racemase</fullName>
        <ecNumber evidence="5">5.1.1.12</ecNumber>
    </submittedName>
</protein>
<keyword evidence="6" id="KW-1185">Reference proteome</keyword>
<keyword evidence="3 5" id="KW-0413">Isomerase</keyword>
<feature type="domain" description="Alanine racemase N-terminal" evidence="4">
    <location>
        <begin position="7"/>
        <end position="222"/>
    </location>
</feature>
<dbReference type="InterPro" id="IPR029066">
    <property type="entry name" value="PLP-binding_barrel"/>
</dbReference>
<dbReference type="Gene3D" id="3.20.20.10">
    <property type="entry name" value="Alanine racemase"/>
    <property type="match status" value="1"/>
</dbReference>
<dbReference type="Proteomes" id="UP000216052">
    <property type="component" value="Chromosome"/>
</dbReference>
<organism evidence="5 6">
    <name type="scientific">Sporomusa acidovorans (strain ATCC 49682 / DSM 3132 / Mol)</name>
    <dbReference type="NCBI Taxonomy" id="1123286"/>
    <lineage>
        <taxon>Bacteria</taxon>
        <taxon>Bacillati</taxon>
        <taxon>Bacillota</taxon>
        <taxon>Negativicutes</taxon>
        <taxon>Selenomonadales</taxon>
        <taxon>Sporomusaceae</taxon>
        <taxon>Sporomusa</taxon>
    </lineage>
</organism>
<evidence type="ECO:0000259" key="4">
    <source>
        <dbReference type="Pfam" id="PF01168"/>
    </source>
</evidence>
<dbReference type="RefSeq" id="WP_093798004.1">
    <property type="nucleotide sequence ID" value="NZ_CP155571.1"/>
</dbReference>
<dbReference type="EC" id="5.1.1.12" evidence="5"/>
<comment type="cofactor">
    <cofactor evidence="1">
        <name>pyridoxal 5'-phosphate</name>
        <dbReference type="ChEBI" id="CHEBI:597326"/>
    </cofactor>
</comment>
<dbReference type="InterPro" id="IPR000821">
    <property type="entry name" value="Ala_racemase"/>
</dbReference>
<keyword evidence="2" id="KW-0663">Pyridoxal phosphate</keyword>
<gene>
    <name evidence="5" type="primary">orr_1</name>
    <name evidence="5" type="ORF">SPACI_024070</name>
</gene>
<evidence type="ECO:0000256" key="1">
    <source>
        <dbReference type="ARBA" id="ARBA00001933"/>
    </source>
</evidence>
<proteinExistence type="predicted"/>
<evidence type="ECO:0000313" key="6">
    <source>
        <dbReference type="Proteomes" id="UP000216052"/>
    </source>
</evidence>
<evidence type="ECO:0000256" key="3">
    <source>
        <dbReference type="ARBA" id="ARBA00023235"/>
    </source>
</evidence>
<evidence type="ECO:0000256" key="2">
    <source>
        <dbReference type="ARBA" id="ARBA00022898"/>
    </source>
</evidence>
<dbReference type="GO" id="GO:0050157">
    <property type="term" value="F:ornithine racemase activity"/>
    <property type="evidence" value="ECO:0007669"/>
    <property type="project" value="UniProtKB-EC"/>
</dbReference>
<dbReference type="CDD" id="cd06815">
    <property type="entry name" value="PLPDE_III_AR_like_1"/>
    <property type="match status" value="1"/>
</dbReference>
<dbReference type="PANTHER" id="PTHR30511">
    <property type="entry name" value="ALANINE RACEMASE"/>
    <property type="match status" value="1"/>
</dbReference>
<dbReference type="PANTHER" id="PTHR30511:SF3">
    <property type="entry name" value="LYSINE RACEMASE"/>
    <property type="match status" value="1"/>
</dbReference>
<accession>A0ABZ3J2R8</accession>
<dbReference type="SUPFAM" id="SSF51419">
    <property type="entry name" value="PLP-binding barrel"/>
    <property type="match status" value="1"/>
</dbReference>